<protein>
    <submittedName>
        <fullName evidence="1">Uncharacterized protein</fullName>
    </submittedName>
</protein>
<evidence type="ECO:0000313" key="2">
    <source>
        <dbReference type="Proteomes" id="UP000886724"/>
    </source>
</evidence>
<sequence length="186" mass="21839">KKIEGGFTKMPSHKLLDTLSTYLDTEPRNIIRDILFYDETIYPINTPVFLQYFLSSMYIEGWNIQIGPIYKSPYLGKKFLSAFVSTRSGTLIKGIVDIPNTLESYKELLIDELQIQAFITNRILEIAELEDLPNIKQIWLVFDAKKEKDIQVYNAIKRLPTRFFKVEIIIFLYDQETNIVKEKIFK</sequence>
<reference evidence="1" key="2">
    <citation type="submission" date="2021-04" db="EMBL/GenBank/DDBJ databases">
        <authorList>
            <person name="Gilroy R."/>
        </authorList>
    </citation>
    <scope>NUCLEOTIDE SEQUENCE</scope>
    <source>
        <strain evidence="1">ChiGjej1B1-14440</strain>
    </source>
</reference>
<proteinExistence type="predicted"/>
<name>A0A9D1XKW9_9FIRM</name>
<accession>A0A9D1XKW9</accession>
<organism evidence="1 2">
    <name type="scientific">Candidatus Erysipelatoclostridium merdavium</name>
    <dbReference type="NCBI Taxonomy" id="2838566"/>
    <lineage>
        <taxon>Bacteria</taxon>
        <taxon>Bacillati</taxon>
        <taxon>Bacillota</taxon>
        <taxon>Erysipelotrichia</taxon>
        <taxon>Erysipelotrichales</taxon>
        <taxon>Erysipelotrichales incertae sedis</taxon>
    </lineage>
</organism>
<evidence type="ECO:0000313" key="1">
    <source>
        <dbReference type="EMBL" id="HIX80932.1"/>
    </source>
</evidence>
<dbReference type="AlphaFoldDB" id="A0A9D1XKW9"/>
<feature type="non-terminal residue" evidence="1">
    <location>
        <position position="1"/>
    </location>
</feature>
<reference evidence="1" key="1">
    <citation type="journal article" date="2021" name="PeerJ">
        <title>Extensive microbial diversity within the chicken gut microbiome revealed by metagenomics and culture.</title>
        <authorList>
            <person name="Gilroy R."/>
            <person name="Ravi A."/>
            <person name="Getino M."/>
            <person name="Pursley I."/>
            <person name="Horton D.L."/>
            <person name="Alikhan N.F."/>
            <person name="Baker D."/>
            <person name="Gharbi K."/>
            <person name="Hall N."/>
            <person name="Watson M."/>
            <person name="Adriaenssens E.M."/>
            <person name="Foster-Nyarko E."/>
            <person name="Jarju S."/>
            <person name="Secka A."/>
            <person name="Antonio M."/>
            <person name="Oren A."/>
            <person name="Chaudhuri R.R."/>
            <person name="La Ragione R."/>
            <person name="Hildebrand F."/>
            <person name="Pallen M.J."/>
        </authorList>
    </citation>
    <scope>NUCLEOTIDE SEQUENCE</scope>
    <source>
        <strain evidence="1">ChiGjej1B1-14440</strain>
    </source>
</reference>
<comment type="caution">
    <text evidence="1">The sequence shown here is derived from an EMBL/GenBank/DDBJ whole genome shotgun (WGS) entry which is preliminary data.</text>
</comment>
<gene>
    <name evidence="1" type="ORF">H9980_03030</name>
</gene>
<dbReference type="EMBL" id="DXET01000074">
    <property type="protein sequence ID" value="HIX80932.1"/>
    <property type="molecule type" value="Genomic_DNA"/>
</dbReference>
<dbReference type="Proteomes" id="UP000886724">
    <property type="component" value="Unassembled WGS sequence"/>
</dbReference>